<evidence type="ECO:0000256" key="2">
    <source>
        <dbReference type="SAM" id="Phobius"/>
    </source>
</evidence>
<feature type="compositionally biased region" description="Basic and acidic residues" evidence="1">
    <location>
        <begin position="134"/>
        <end position="150"/>
    </location>
</feature>
<proteinExistence type="predicted"/>
<dbReference type="AlphaFoldDB" id="A0A1M2VZL1"/>
<reference evidence="3 4" key="1">
    <citation type="submission" date="2016-10" db="EMBL/GenBank/DDBJ databases">
        <title>Genome sequence of the basidiomycete white-rot fungus Trametes pubescens.</title>
        <authorList>
            <person name="Makela M.R."/>
            <person name="Granchi Z."/>
            <person name="Peng M."/>
            <person name="De Vries R.P."/>
            <person name="Grigoriev I."/>
            <person name="Riley R."/>
            <person name="Hilden K."/>
        </authorList>
    </citation>
    <scope>NUCLEOTIDE SEQUENCE [LARGE SCALE GENOMIC DNA]</scope>
    <source>
        <strain evidence="3 4">FBCC735</strain>
    </source>
</reference>
<keyword evidence="4" id="KW-1185">Reference proteome</keyword>
<organism evidence="3 4">
    <name type="scientific">Trametes pubescens</name>
    <name type="common">White-rot fungus</name>
    <dbReference type="NCBI Taxonomy" id="154538"/>
    <lineage>
        <taxon>Eukaryota</taxon>
        <taxon>Fungi</taxon>
        <taxon>Dikarya</taxon>
        <taxon>Basidiomycota</taxon>
        <taxon>Agaricomycotina</taxon>
        <taxon>Agaricomycetes</taxon>
        <taxon>Polyporales</taxon>
        <taxon>Polyporaceae</taxon>
        <taxon>Trametes</taxon>
    </lineage>
</organism>
<dbReference type="Proteomes" id="UP000184267">
    <property type="component" value="Unassembled WGS sequence"/>
</dbReference>
<feature type="region of interest" description="Disordered" evidence="1">
    <location>
        <begin position="122"/>
        <end position="157"/>
    </location>
</feature>
<evidence type="ECO:0000256" key="1">
    <source>
        <dbReference type="SAM" id="MobiDB-lite"/>
    </source>
</evidence>
<comment type="caution">
    <text evidence="3">The sequence shown here is derived from an EMBL/GenBank/DDBJ whole genome shotgun (WGS) entry which is preliminary data.</text>
</comment>
<evidence type="ECO:0000313" key="3">
    <source>
        <dbReference type="EMBL" id="OJT12970.1"/>
    </source>
</evidence>
<dbReference type="EMBL" id="MNAD01000443">
    <property type="protein sequence ID" value="OJT12970.1"/>
    <property type="molecule type" value="Genomic_DNA"/>
</dbReference>
<evidence type="ECO:0000313" key="4">
    <source>
        <dbReference type="Proteomes" id="UP000184267"/>
    </source>
</evidence>
<accession>A0A1M2VZL1</accession>
<keyword evidence="2" id="KW-0472">Membrane</keyword>
<protein>
    <submittedName>
        <fullName evidence="3">Uncharacterized protein</fullName>
    </submittedName>
</protein>
<name>A0A1M2VZL1_TRAPU</name>
<keyword evidence="2" id="KW-1133">Transmembrane helix</keyword>
<sequence>MYLHPAPTIAARSTPDQLSGCPPSYPLCDPSLSAGPALAASGEDDPAAITTGGLAPVPQPQAALASTTVQHIGQRNLVGIIVAAVLVFLGLVLWLSFGRWPRAGMRRIRARLARGDASKRAAKSAGGGFGSAPGHERDEACVRDDKRGSETGEAGRYCESPLPAEIEVDGLDKDGGTGPRHVHFA</sequence>
<dbReference type="OMA" id="RWPRAGM"/>
<dbReference type="OrthoDB" id="10578150at2759"/>
<gene>
    <name evidence="3" type="ORF">TRAPUB_10535</name>
</gene>
<feature type="transmembrane region" description="Helical" evidence="2">
    <location>
        <begin position="77"/>
        <end position="97"/>
    </location>
</feature>
<keyword evidence="2" id="KW-0812">Transmembrane</keyword>